<dbReference type="EMBL" id="UINC01186600">
    <property type="protein sequence ID" value="SVD98886.1"/>
    <property type="molecule type" value="Genomic_DNA"/>
</dbReference>
<organism evidence="1">
    <name type="scientific">marine metagenome</name>
    <dbReference type="NCBI Taxonomy" id="408172"/>
    <lineage>
        <taxon>unclassified sequences</taxon>
        <taxon>metagenomes</taxon>
        <taxon>ecological metagenomes</taxon>
    </lineage>
</organism>
<accession>A0A382ZTD5</accession>
<protein>
    <submittedName>
        <fullName evidence="1">Uncharacterized protein</fullName>
    </submittedName>
</protein>
<name>A0A382ZTD5_9ZZZZ</name>
<sequence>MLKMGFKALLGQANTEIETISVDDAK</sequence>
<dbReference type="AlphaFoldDB" id="A0A382ZTD5"/>
<reference evidence="1" key="1">
    <citation type="submission" date="2018-05" db="EMBL/GenBank/DDBJ databases">
        <authorList>
            <person name="Lanie J.A."/>
            <person name="Ng W.-L."/>
            <person name="Kazmierczak K.M."/>
            <person name="Andrzejewski T.M."/>
            <person name="Davidsen T.M."/>
            <person name="Wayne K.J."/>
            <person name="Tettelin H."/>
            <person name="Glass J.I."/>
            <person name="Rusch D."/>
            <person name="Podicherti R."/>
            <person name="Tsui H.-C.T."/>
            <person name="Winkler M.E."/>
        </authorList>
    </citation>
    <scope>NUCLEOTIDE SEQUENCE</scope>
</reference>
<evidence type="ECO:0000313" key="1">
    <source>
        <dbReference type="EMBL" id="SVD98886.1"/>
    </source>
</evidence>
<feature type="non-terminal residue" evidence="1">
    <location>
        <position position="26"/>
    </location>
</feature>
<proteinExistence type="predicted"/>
<gene>
    <name evidence="1" type="ORF">METZ01_LOCUS451740</name>
</gene>